<name>A0AAD7IYL6_9AGAR</name>
<keyword evidence="3" id="KW-1185">Reference proteome</keyword>
<organism evidence="2 3">
    <name type="scientific">Mycena maculata</name>
    <dbReference type="NCBI Taxonomy" id="230809"/>
    <lineage>
        <taxon>Eukaryota</taxon>
        <taxon>Fungi</taxon>
        <taxon>Dikarya</taxon>
        <taxon>Basidiomycota</taxon>
        <taxon>Agaricomycotina</taxon>
        <taxon>Agaricomycetes</taxon>
        <taxon>Agaricomycetidae</taxon>
        <taxon>Agaricales</taxon>
        <taxon>Marasmiineae</taxon>
        <taxon>Mycenaceae</taxon>
        <taxon>Mycena</taxon>
    </lineage>
</organism>
<dbReference type="AlphaFoldDB" id="A0AAD7IYL6"/>
<comment type="caution">
    <text evidence="2">The sequence shown here is derived from an EMBL/GenBank/DDBJ whole genome shotgun (WGS) entry which is preliminary data.</text>
</comment>
<protein>
    <recommendedName>
        <fullName evidence="1">Helitron helicase-like domain-containing protein</fullName>
    </recommendedName>
</protein>
<evidence type="ECO:0000313" key="2">
    <source>
        <dbReference type="EMBL" id="KAJ7752499.1"/>
    </source>
</evidence>
<feature type="non-terminal residue" evidence="2">
    <location>
        <position position="314"/>
    </location>
</feature>
<evidence type="ECO:0000259" key="1">
    <source>
        <dbReference type="Pfam" id="PF14214"/>
    </source>
</evidence>
<reference evidence="2" key="1">
    <citation type="submission" date="2023-03" db="EMBL/GenBank/DDBJ databases">
        <title>Massive genome expansion in bonnet fungi (Mycena s.s.) driven by repeated elements and novel gene families across ecological guilds.</title>
        <authorList>
            <consortium name="Lawrence Berkeley National Laboratory"/>
            <person name="Harder C.B."/>
            <person name="Miyauchi S."/>
            <person name="Viragh M."/>
            <person name="Kuo A."/>
            <person name="Thoen E."/>
            <person name="Andreopoulos B."/>
            <person name="Lu D."/>
            <person name="Skrede I."/>
            <person name="Drula E."/>
            <person name="Henrissat B."/>
            <person name="Morin E."/>
            <person name="Kohler A."/>
            <person name="Barry K."/>
            <person name="LaButti K."/>
            <person name="Morin E."/>
            <person name="Salamov A."/>
            <person name="Lipzen A."/>
            <person name="Mereny Z."/>
            <person name="Hegedus B."/>
            <person name="Baldrian P."/>
            <person name="Stursova M."/>
            <person name="Weitz H."/>
            <person name="Taylor A."/>
            <person name="Grigoriev I.V."/>
            <person name="Nagy L.G."/>
            <person name="Martin F."/>
            <person name="Kauserud H."/>
        </authorList>
    </citation>
    <scope>NUCLEOTIDE SEQUENCE</scope>
    <source>
        <strain evidence="2">CBHHK188m</strain>
    </source>
</reference>
<sequence>MITNFFDIILGAKRASKIGILGKVKGWYAVVEAQIRGTLHLHLLIWSDGAPASPLDMKERMNSDPEFKQKLTAWYDDLICQSFPKDTVPYVAAEGAPKQLPVLSRPLDPDSPHYSQKRDQHHRDLCENTGLVHGHNATCFKHIPRRVHSLVDPDNDCRFELPRPLVAETHFDEDDDLVIRCENGHLNGHNPTATLCLGCNTDIKQTASGSVAMAMVEYMANYTIKLQLDTAVVFSALCASIKTLQNKPPQDPDGQIDKSEMTRLMMVKTINSLVGKRELTGQQTASLLLGRKNNYTSDEYQEHWWSSMLRDIAR</sequence>
<gene>
    <name evidence="2" type="ORF">DFH07DRAFT_745049</name>
</gene>
<dbReference type="Pfam" id="PF14214">
    <property type="entry name" value="Helitron_like_N"/>
    <property type="match status" value="1"/>
</dbReference>
<dbReference type="Proteomes" id="UP001215280">
    <property type="component" value="Unassembled WGS sequence"/>
</dbReference>
<dbReference type="EMBL" id="JARJLG010000074">
    <property type="protein sequence ID" value="KAJ7752499.1"/>
    <property type="molecule type" value="Genomic_DNA"/>
</dbReference>
<dbReference type="InterPro" id="IPR025476">
    <property type="entry name" value="Helitron_helicase-like"/>
</dbReference>
<evidence type="ECO:0000313" key="3">
    <source>
        <dbReference type="Proteomes" id="UP001215280"/>
    </source>
</evidence>
<feature type="domain" description="Helitron helicase-like" evidence="1">
    <location>
        <begin position="2"/>
        <end position="45"/>
    </location>
</feature>
<accession>A0AAD7IYL6</accession>
<proteinExistence type="predicted"/>